<dbReference type="STRING" id="1071679.BG57_11715"/>
<comment type="caution">
    <text evidence="1">The sequence shown here is derived from an EMBL/GenBank/DDBJ whole genome shotgun (WGS) entry which is preliminary data.</text>
</comment>
<reference evidence="1 2" key="1">
    <citation type="submission" date="2014-03" db="EMBL/GenBank/DDBJ databases">
        <title>Draft Genome Sequences of Four Burkholderia Strains.</title>
        <authorList>
            <person name="Liu X.Y."/>
            <person name="Li C.X."/>
            <person name="Xu J.H."/>
        </authorList>
    </citation>
    <scope>NUCLEOTIDE SEQUENCE [LARGE SCALE GENOMIC DNA]</scope>
    <source>
        <strain evidence="1 2">R27</strain>
    </source>
</reference>
<organism evidence="1 2">
    <name type="scientific">Caballeronia grimmiae</name>
    <dbReference type="NCBI Taxonomy" id="1071679"/>
    <lineage>
        <taxon>Bacteria</taxon>
        <taxon>Pseudomonadati</taxon>
        <taxon>Pseudomonadota</taxon>
        <taxon>Betaproteobacteria</taxon>
        <taxon>Burkholderiales</taxon>
        <taxon>Burkholderiaceae</taxon>
        <taxon>Caballeronia</taxon>
    </lineage>
</organism>
<dbReference type="EMBL" id="JFHE01000002">
    <property type="protein sequence ID" value="KDR37049.1"/>
    <property type="molecule type" value="Genomic_DNA"/>
</dbReference>
<protein>
    <submittedName>
        <fullName evidence="1">Uncharacterized protein</fullName>
    </submittedName>
</protein>
<name>A0A069PB35_9BURK</name>
<accession>A0A069PB35</accession>
<proteinExistence type="predicted"/>
<sequence length="93" mass="10150">MQRAGVTRVNVQTHESALMPLVELLEKEYRATDRGHMVAGLPLLIALSVHVERLCEGTPTARTTATASVSAAERRTGALPRRFPCINPIPYSP</sequence>
<dbReference type="Proteomes" id="UP000027439">
    <property type="component" value="Unassembled WGS sequence"/>
</dbReference>
<evidence type="ECO:0000313" key="2">
    <source>
        <dbReference type="Proteomes" id="UP000027439"/>
    </source>
</evidence>
<evidence type="ECO:0000313" key="1">
    <source>
        <dbReference type="EMBL" id="KDR37049.1"/>
    </source>
</evidence>
<gene>
    <name evidence="1" type="ORF">BG57_11715</name>
</gene>
<dbReference type="AlphaFoldDB" id="A0A069PB35"/>